<accession>A0A2G8LS54</accession>
<proteinExistence type="predicted"/>
<name>A0A2G8LS54_STIJA</name>
<keyword evidence="2" id="KW-1185">Reference proteome</keyword>
<dbReference type="PANTHER" id="PTHR16234">
    <property type="entry name" value="SIMILAR TO HYPOTHETICAL PROTEIN FLJ20508"/>
    <property type="match status" value="1"/>
</dbReference>
<reference evidence="1 2" key="1">
    <citation type="journal article" date="2017" name="PLoS Biol.">
        <title>The sea cucumber genome provides insights into morphological evolution and visceral regeneration.</title>
        <authorList>
            <person name="Zhang X."/>
            <person name="Sun L."/>
            <person name="Yuan J."/>
            <person name="Sun Y."/>
            <person name="Gao Y."/>
            <person name="Zhang L."/>
            <person name="Li S."/>
            <person name="Dai H."/>
            <person name="Hamel J.F."/>
            <person name="Liu C."/>
            <person name="Yu Y."/>
            <person name="Liu S."/>
            <person name="Lin W."/>
            <person name="Guo K."/>
            <person name="Jin S."/>
            <person name="Xu P."/>
            <person name="Storey K.B."/>
            <person name="Huan P."/>
            <person name="Zhang T."/>
            <person name="Zhou Y."/>
            <person name="Zhang J."/>
            <person name="Lin C."/>
            <person name="Li X."/>
            <person name="Xing L."/>
            <person name="Huo D."/>
            <person name="Sun M."/>
            <person name="Wang L."/>
            <person name="Mercier A."/>
            <person name="Li F."/>
            <person name="Yang H."/>
            <person name="Xiang J."/>
        </authorList>
    </citation>
    <scope>NUCLEOTIDE SEQUENCE [LARGE SCALE GENOMIC DNA]</scope>
    <source>
        <strain evidence="1">Shaxun</strain>
        <tissue evidence="1">Muscle</tissue>
    </source>
</reference>
<comment type="caution">
    <text evidence="1">The sequence shown here is derived from an EMBL/GenBank/DDBJ whole genome shotgun (WGS) entry which is preliminary data.</text>
</comment>
<dbReference type="GO" id="GO:0005737">
    <property type="term" value="C:cytoplasm"/>
    <property type="evidence" value="ECO:0007669"/>
    <property type="project" value="TreeGrafter"/>
</dbReference>
<evidence type="ECO:0000313" key="2">
    <source>
        <dbReference type="Proteomes" id="UP000230750"/>
    </source>
</evidence>
<dbReference type="InterPro" id="IPR029159">
    <property type="entry name" value="CA109-like"/>
</dbReference>
<dbReference type="EMBL" id="MRZV01000001">
    <property type="protein sequence ID" value="PIK63010.1"/>
    <property type="molecule type" value="Genomic_DNA"/>
</dbReference>
<sequence length="298" mass="33894">MRKYQNMQMDTTLAVNRMEPLKQHIKKVFATLRGDLKTRRECLTSTEALWESLINTVEQYHCCSRAQEGKANVAVFRDFPEATEKLQTKLVSTMSLLVDRIQKKMPVLEKTSKAAHTGWQSTWQLLAKQGRHVDVAESVKGTSTEPCLADMLLWLQRLNLLLQQDYAERAWMLESMDFESETLMVGYHSLWSSKQKILQQEIDKRVGLKDEVDGQGGVDLEWFKGSGGQEVKICMDSRHTVKFTGSAAAQQNCKFARLKVIVPCLAHWKDVQKIKFKEVGCGGELLTNCLSIAKKIPV</sequence>
<dbReference type="GO" id="GO:0005634">
    <property type="term" value="C:nucleus"/>
    <property type="evidence" value="ECO:0007669"/>
    <property type="project" value="TreeGrafter"/>
</dbReference>
<dbReference type="Pfam" id="PF15011">
    <property type="entry name" value="CA109-like"/>
    <property type="match status" value="1"/>
</dbReference>
<dbReference type="Proteomes" id="UP000230750">
    <property type="component" value="Unassembled WGS sequence"/>
</dbReference>
<protein>
    <submittedName>
        <fullName evidence="1">Uncharacterized protein</fullName>
    </submittedName>
</protein>
<evidence type="ECO:0000313" key="1">
    <source>
        <dbReference type="EMBL" id="PIK63010.1"/>
    </source>
</evidence>
<organism evidence="1 2">
    <name type="scientific">Stichopus japonicus</name>
    <name type="common">Sea cucumber</name>
    <dbReference type="NCBI Taxonomy" id="307972"/>
    <lineage>
        <taxon>Eukaryota</taxon>
        <taxon>Metazoa</taxon>
        <taxon>Echinodermata</taxon>
        <taxon>Eleutherozoa</taxon>
        <taxon>Echinozoa</taxon>
        <taxon>Holothuroidea</taxon>
        <taxon>Aspidochirotacea</taxon>
        <taxon>Aspidochirotida</taxon>
        <taxon>Stichopodidae</taxon>
        <taxon>Apostichopus</taxon>
    </lineage>
</organism>
<gene>
    <name evidence="1" type="ORF">BSL78_00017</name>
</gene>
<dbReference type="PANTHER" id="PTHR16234:SF5">
    <property type="entry name" value="AFG2-INTERACTING RIBOSOME MATURATION FACTOR"/>
    <property type="match status" value="1"/>
</dbReference>
<dbReference type="AlphaFoldDB" id="A0A2G8LS54"/>
<dbReference type="STRING" id="307972.A0A2G8LS54"/>
<dbReference type="OrthoDB" id="6605214at2759"/>